<dbReference type="InterPro" id="IPR037151">
    <property type="entry name" value="AlkB-like_sf"/>
</dbReference>
<evidence type="ECO:0000313" key="10">
    <source>
        <dbReference type="Proteomes" id="UP000827721"/>
    </source>
</evidence>
<name>A0ABQ8I7J9_9ROSI</name>
<dbReference type="InterPro" id="IPR005123">
    <property type="entry name" value="Oxoglu/Fe-dep_dioxygenase_dom"/>
</dbReference>
<evidence type="ECO:0000256" key="3">
    <source>
        <dbReference type="ARBA" id="ARBA00022692"/>
    </source>
</evidence>
<feature type="domain" description="Fe2OG dioxygenase" evidence="8">
    <location>
        <begin position="511"/>
        <end position="590"/>
    </location>
</feature>
<keyword evidence="4 7" id="KW-1133">Transmembrane helix</keyword>
<accession>A0ABQ8I7J9</accession>
<dbReference type="Proteomes" id="UP000827721">
    <property type="component" value="Unassembled WGS sequence"/>
</dbReference>
<evidence type="ECO:0000256" key="5">
    <source>
        <dbReference type="ARBA" id="ARBA00023136"/>
    </source>
</evidence>
<dbReference type="Gene3D" id="2.60.120.590">
    <property type="entry name" value="Alpha-ketoglutarate-dependent dioxygenase AlkB-like"/>
    <property type="match status" value="1"/>
</dbReference>
<sequence>MEGEIRNFMTVSLTNLKLLLLAFDKGPLSSHSVPPLNFIRFMAVACFPIKIQQNSTKNNNGYSASRFLLILAVVVPIYMYKENLHQNVMLSLYCIYVYIILDLYLDMVRHLVQFLIGVELAPQFNKPHLSTSLQDFWGRRWNVMVSDILRWAAYNPVRSISSRLIGENLAKYPAILATFFLSGLMHELQFYYYGREKPRWDVTCFFLLHGLCVDVEIALKGNFNAKGERQRRWWLQPLPRLVAAPLVVVFACGGDSFMAVYPGAVTVFDKPTGMDLGVRRYARNDILRDVCCLIAPPIYSFLYKLFEVEHADQLQLIHIQVDPSDTPSDHIGDLEDTNTSQLSNKWDVEPSSSHSNEINQEPNTLRRRRNTTAQSDEEEEWIRYSQIDRKKEFCHLERIDGRVQNVLQGLELHTSVFNDEEQKKIVEYVYSIQRTGQNGQLRERTYSEPRKWMRGKGRVTIQLGCCHNYAVDRNGNPPGIVREEEVDPLPLLFKQMIKRMVRWHVLPPTCIPNSCVVNIYDEGDCIPPHIDHHDFLRPICTVSFLTECNILLGSNLKVTDLCLFYGANIAKHCVPAVPAKRISITFRKMDDSKLPYKFSPDPELMVMPTVYSP</sequence>
<feature type="region of interest" description="Disordered" evidence="6">
    <location>
        <begin position="327"/>
        <end position="379"/>
    </location>
</feature>
<evidence type="ECO:0000256" key="4">
    <source>
        <dbReference type="ARBA" id="ARBA00022989"/>
    </source>
</evidence>
<comment type="subcellular location">
    <subcellularLocation>
        <location evidence="1">Membrane</location>
        <topology evidence="1">Multi-pass membrane protein</topology>
    </subcellularLocation>
</comment>
<evidence type="ECO:0000313" key="9">
    <source>
        <dbReference type="EMBL" id="KAH7572611.1"/>
    </source>
</evidence>
<reference evidence="9 10" key="1">
    <citation type="submission" date="2021-02" db="EMBL/GenBank/DDBJ databases">
        <title>Plant Genome Project.</title>
        <authorList>
            <person name="Zhang R.-G."/>
        </authorList>
    </citation>
    <scope>NUCLEOTIDE SEQUENCE [LARGE SCALE GENOMIC DNA]</scope>
    <source>
        <tissue evidence="9">Leaves</tissue>
    </source>
</reference>
<dbReference type="PROSITE" id="PS51471">
    <property type="entry name" value="FE2OG_OXY"/>
    <property type="match status" value="1"/>
</dbReference>
<dbReference type="InterPro" id="IPR044842">
    <property type="entry name" value="ALKBH9B/ALKBH10B-like"/>
</dbReference>
<gene>
    <name evidence="9" type="ORF">JRO89_XS04G0281000</name>
</gene>
<dbReference type="Pfam" id="PF13813">
    <property type="entry name" value="MBOAT_2"/>
    <property type="match status" value="1"/>
</dbReference>
<comment type="caution">
    <text evidence="9">The sequence shown here is derived from an EMBL/GenBank/DDBJ whole genome shotgun (WGS) entry which is preliminary data.</text>
</comment>
<dbReference type="PANTHER" id="PTHR31447">
    <property type="entry name" value="HYDROXYPROLINE-RICH GLYCOPROTEIN FAMILY PROTEIN-RELATED"/>
    <property type="match status" value="1"/>
</dbReference>
<dbReference type="InterPro" id="IPR032805">
    <property type="entry name" value="Wax_synthase_dom"/>
</dbReference>
<feature type="compositionally biased region" description="Polar residues" evidence="6">
    <location>
        <begin position="337"/>
        <end position="363"/>
    </location>
</feature>
<dbReference type="EMBL" id="JAFEMO010000004">
    <property type="protein sequence ID" value="KAH7572611.1"/>
    <property type="molecule type" value="Genomic_DNA"/>
</dbReference>
<keyword evidence="5 7" id="KW-0472">Membrane</keyword>
<evidence type="ECO:0000256" key="7">
    <source>
        <dbReference type="SAM" id="Phobius"/>
    </source>
</evidence>
<evidence type="ECO:0000256" key="2">
    <source>
        <dbReference type="ARBA" id="ARBA00007879"/>
    </source>
</evidence>
<proteinExistence type="inferred from homology"/>
<dbReference type="PANTHER" id="PTHR31447:SF1">
    <property type="entry name" value="OS06G0138200 PROTEIN"/>
    <property type="match status" value="1"/>
</dbReference>
<organism evidence="9 10">
    <name type="scientific">Xanthoceras sorbifolium</name>
    <dbReference type="NCBI Taxonomy" id="99658"/>
    <lineage>
        <taxon>Eukaryota</taxon>
        <taxon>Viridiplantae</taxon>
        <taxon>Streptophyta</taxon>
        <taxon>Embryophyta</taxon>
        <taxon>Tracheophyta</taxon>
        <taxon>Spermatophyta</taxon>
        <taxon>Magnoliopsida</taxon>
        <taxon>eudicotyledons</taxon>
        <taxon>Gunneridae</taxon>
        <taxon>Pentapetalae</taxon>
        <taxon>rosids</taxon>
        <taxon>malvids</taxon>
        <taxon>Sapindales</taxon>
        <taxon>Sapindaceae</taxon>
        <taxon>Xanthoceroideae</taxon>
        <taxon>Xanthoceras</taxon>
    </lineage>
</organism>
<dbReference type="SUPFAM" id="SSF51197">
    <property type="entry name" value="Clavaminate synthase-like"/>
    <property type="match status" value="1"/>
</dbReference>
<keyword evidence="10" id="KW-1185">Reference proteome</keyword>
<feature type="transmembrane region" description="Helical" evidence="7">
    <location>
        <begin position="86"/>
        <end position="105"/>
    </location>
</feature>
<comment type="similarity">
    <text evidence="2">Belongs to the alkB family.</text>
</comment>
<evidence type="ECO:0000259" key="8">
    <source>
        <dbReference type="PROSITE" id="PS51471"/>
    </source>
</evidence>
<evidence type="ECO:0000256" key="1">
    <source>
        <dbReference type="ARBA" id="ARBA00004141"/>
    </source>
</evidence>
<evidence type="ECO:0000256" key="6">
    <source>
        <dbReference type="SAM" id="MobiDB-lite"/>
    </source>
</evidence>
<keyword evidence="3 7" id="KW-0812">Transmembrane</keyword>
<protein>
    <recommendedName>
        <fullName evidence="8">Fe2OG dioxygenase domain-containing protein</fullName>
    </recommendedName>
</protein>